<organism evidence="2 3">
    <name type="scientific">Filibacter tadaridae</name>
    <dbReference type="NCBI Taxonomy" id="2483811"/>
    <lineage>
        <taxon>Bacteria</taxon>
        <taxon>Bacillati</taxon>
        <taxon>Bacillota</taxon>
        <taxon>Bacilli</taxon>
        <taxon>Bacillales</taxon>
        <taxon>Caryophanaceae</taxon>
        <taxon>Filibacter</taxon>
    </lineage>
</organism>
<evidence type="ECO:0000256" key="1">
    <source>
        <dbReference type="SAM" id="MobiDB-lite"/>
    </source>
</evidence>
<name>A0A3P5XFM6_9BACL</name>
<gene>
    <name evidence="2" type="ORF">FILTAD_02214</name>
</gene>
<dbReference type="EMBL" id="UXAV01000042">
    <property type="protein sequence ID" value="VDC29658.1"/>
    <property type="molecule type" value="Genomic_DNA"/>
</dbReference>
<keyword evidence="3" id="KW-1185">Reference proteome</keyword>
<dbReference type="OrthoDB" id="2739782at2"/>
<dbReference type="Pfam" id="PF13025">
    <property type="entry name" value="DUF3886"/>
    <property type="match status" value="1"/>
</dbReference>
<dbReference type="Proteomes" id="UP000270468">
    <property type="component" value="Unassembled WGS sequence"/>
</dbReference>
<accession>A0A3P5XFM6</accession>
<evidence type="ECO:0008006" key="4">
    <source>
        <dbReference type="Google" id="ProtNLM"/>
    </source>
</evidence>
<feature type="region of interest" description="Disordered" evidence="1">
    <location>
        <begin position="40"/>
        <end position="67"/>
    </location>
</feature>
<reference evidence="2 3" key="1">
    <citation type="submission" date="2018-11" db="EMBL/GenBank/DDBJ databases">
        <authorList>
            <person name="Criscuolo A."/>
        </authorList>
    </citation>
    <scope>NUCLEOTIDE SEQUENCE [LARGE SCALE GENOMIC DNA]</scope>
    <source>
        <strain evidence="2">ATB-66</strain>
    </source>
</reference>
<feature type="region of interest" description="Disordered" evidence="1">
    <location>
        <begin position="1"/>
        <end position="24"/>
    </location>
</feature>
<dbReference type="AlphaFoldDB" id="A0A3P5XFM6"/>
<evidence type="ECO:0000313" key="3">
    <source>
        <dbReference type="Proteomes" id="UP000270468"/>
    </source>
</evidence>
<dbReference type="RefSeq" id="WP_124070834.1">
    <property type="nucleotide sequence ID" value="NZ_CBCRXF010000001.1"/>
</dbReference>
<protein>
    <recommendedName>
        <fullName evidence="4">DUF3886 domain-containing protein</fullName>
    </recommendedName>
</protein>
<sequence length="82" mass="9601">MAKKRNQQPQPKKKENDNLTVSDSLGDDILAKLKEAKKELSNAEQSKEEARQAQIRHERKEREKNKTFEELLNEYGDVGKKY</sequence>
<dbReference type="InterPro" id="IPR024980">
    <property type="entry name" value="DUF3886"/>
</dbReference>
<proteinExistence type="predicted"/>
<evidence type="ECO:0000313" key="2">
    <source>
        <dbReference type="EMBL" id="VDC29658.1"/>
    </source>
</evidence>